<dbReference type="BioCyc" id="MPUL272635:G1GT6-180-MONOMER"/>
<dbReference type="InterPro" id="IPR013325">
    <property type="entry name" value="RNA_pol_sigma_r2"/>
</dbReference>
<sequence length="207" mass="25230">MPQWPLVLFLTYLQRNKVLKNKKTKREHLKLYEDYYPQIKSLARKVLSSFYSCSLEVHDLLNIAFFNWEKLVQDYDPTRNIVFEFYILKWMRLLFYQGIKNDISKRNSFLSHCKEIDEFEVFDFDEESFFNSFEKDSLYIYNFLKKQKASIIVLDIFKKVFVENIPIEKYKQNMICTHQVFISSLVSIWDLTKKFYDLDNIEEHLKS</sequence>
<dbReference type="GO" id="GO:0003700">
    <property type="term" value="F:DNA-binding transcription factor activity"/>
    <property type="evidence" value="ECO:0007669"/>
    <property type="project" value="InterPro"/>
</dbReference>
<evidence type="ECO:0000313" key="2">
    <source>
        <dbReference type="EMBL" id="CAC13352.1"/>
    </source>
</evidence>
<dbReference type="GO" id="GO:0006352">
    <property type="term" value="P:DNA-templated transcription initiation"/>
    <property type="evidence" value="ECO:0007669"/>
    <property type="project" value="InterPro"/>
</dbReference>
<evidence type="ECO:0000313" key="3">
    <source>
        <dbReference type="Proteomes" id="UP000000528"/>
    </source>
</evidence>
<reference evidence="2 3" key="1">
    <citation type="journal article" date="2001" name="Nucleic Acids Res.">
        <title>The complete genome sequence of the murine respiratory pathogen Mycoplasma pulmonis.</title>
        <authorList>
            <person name="Chambaud I."/>
            <person name="Heilig R."/>
            <person name="Ferris S."/>
            <person name="Barbe V."/>
            <person name="Samson D."/>
            <person name="Galisson F."/>
            <person name="Moszer I."/>
            <person name="Dybvig K."/>
            <person name="Wroblewski H."/>
            <person name="Viari A."/>
            <person name="Rocha E.P.C."/>
            <person name="Blanchard A."/>
        </authorList>
    </citation>
    <scope>NUCLEOTIDE SEQUENCE [LARGE SCALE GENOMIC DNA]</scope>
    <source>
        <strain evidence="2 3">UAB CTIP</strain>
    </source>
</reference>
<dbReference type="AlphaFoldDB" id="Q98R31"/>
<dbReference type="HOGENOM" id="CLU_1325157_0_0_14"/>
<dbReference type="Gene3D" id="1.10.1740.10">
    <property type="match status" value="1"/>
</dbReference>
<dbReference type="PIR" id="C90534">
    <property type="entry name" value="C90534"/>
</dbReference>
<feature type="domain" description="RNA polymerase sigma-70 region 2" evidence="1">
    <location>
        <begin position="31"/>
        <end position="99"/>
    </location>
</feature>
<dbReference type="SUPFAM" id="SSF88946">
    <property type="entry name" value="Sigma2 domain of RNA polymerase sigma factors"/>
    <property type="match status" value="1"/>
</dbReference>
<proteinExistence type="predicted"/>
<dbReference type="InterPro" id="IPR007627">
    <property type="entry name" value="RNA_pol_sigma70_r2"/>
</dbReference>
<organism evidence="3">
    <name type="scientific">Mycoplasmopsis pulmonis (strain UAB CTIP)</name>
    <name type="common">Mycoplasma pulmonis</name>
    <dbReference type="NCBI Taxonomy" id="272635"/>
    <lineage>
        <taxon>Bacteria</taxon>
        <taxon>Bacillati</taxon>
        <taxon>Mycoplasmatota</taxon>
        <taxon>Mycoplasmoidales</taxon>
        <taxon>Metamycoplasmataceae</taxon>
        <taxon>Mycoplasmopsis</taxon>
    </lineage>
</organism>
<protein>
    <recommendedName>
        <fullName evidence="1">RNA polymerase sigma-70 region 2 domain-containing protein</fullName>
    </recommendedName>
</protein>
<keyword evidence="3" id="KW-1185">Reference proteome</keyword>
<dbReference type="KEGG" id="mpu:MYPU_1790"/>
<dbReference type="EMBL" id="AL445563">
    <property type="protein sequence ID" value="CAC13352.1"/>
    <property type="molecule type" value="Genomic_DNA"/>
</dbReference>
<dbReference type="STRING" id="272635.gene:17576764"/>
<evidence type="ECO:0000259" key="1">
    <source>
        <dbReference type="Pfam" id="PF04542"/>
    </source>
</evidence>
<dbReference type="Pfam" id="PF04542">
    <property type="entry name" value="Sigma70_r2"/>
    <property type="match status" value="1"/>
</dbReference>
<accession>Q98R31</accession>
<name>Q98R31_MYCPU</name>
<dbReference type="Proteomes" id="UP000000528">
    <property type="component" value="Chromosome"/>
</dbReference>
<gene>
    <name evidence="2" type="ordered locus">MYPU_1790</name>
</gene>